<comment type="caution">
    <text evidence="1">The sequence shown here is derived from an EMBL/GenBank/DDBJ whole genome shotgun (WGS) entry which is preliminary data.</text>
</comment>
<protein>
    <submittedName>
        <fullName evidence="1">Uncharacterized protein</fullName>
    </submittedName>
</protein>
<accession>A0ACC1CT01</accession>
<organism evidence="1 2">
    <name type="scientific">Dendrolimus kikuchii</name>
    <dbReference type="NCBI Taxonomy" id="765133"/>
    <lineage>
        <taxon>Eukaryota</taxon>
        <taxon>Metazoa</taxon>
        <taxon>Ecdysozoa</taxon>
        <taxon>Arthropoda</taxon>
        <taxon>Hexapoda</taxon>
        <taxon>Insecta</taxon>
        <taxon>Pterygota</taxon>
        <taxon>Neoptera</taxon>
        <taxon>Endopterygota</taxon>
        <taxon>Lepidoptera</taxon>
        <taxon>Glossata</taxon>
        <taxon>Ditrysia</taxon>
        <taxon>Bombycoidea</taxon>
        <taxon>Lasiocampidae</taxon>
        <taxon>Dendrolimus</taxon>
    </lineage>
</organism>
<name>A0ACC1CT01_9NEOP</name>
<dbReference type="EMBL" id="CM034403">
    <property type="protein sequence ID" value="KAJ0174784.1"/>
    <property type="molecule type" value="Genomic_DNA"/>
</dbReference>
<proteinExistence type="predicted"/>
<evidence type="ECO:0000313" key="2">
    <source>
        <dbReference type="Proteomes" id="UP000824533"/>
    </source>
</evidence>
<reference evidence="1 2" key="1">
    <citation type="journal article" date="2021" name="Front. Genet.">
        <title>Chromosome-Level Genome Assembly Reveals Significant Gene Expansion in the Toll and IMD Signaling Pathways of Dendrolimus kikuchii.</title>
        <authorList>
            <person name="Zhou J."/>
            <person name="Wu P."/>
            <person name="Xiong Z."/>
            <person name="Liu N."/>
            <person name="Zhao N."/>
            <person name="Ji M."/>
            <person name="Qiu Y."/>
            <person name="Yang B."/>
        </authorList>
    </citation>
    <scope>NUCLEOTIDE SEQUENCE [LARGE SCALE GENOMIC DNA]</scope>
    <source>
        <strain evidence="1">Ann1</strain>
    </source>
</reference>
<evidence type="ECO:0000313" key="1">
    <source>
        <dbReference type="EMBL" id="KAJ0174784.1"/>
    </source>
</evidence>
<dbReference type="Proteomes" id="UP000824533">
    <property type="component" value="Linkage Group LG17"/>
</dbReference>
<sequence length="70" mass="8166">MTRRPIFSLYAEAHIKQEWVEGVNGGKLRTRKRKREKGKSKAPFVTWGGVRTQQARMERLARVAQWLANV</sequence>
<gene>
    <name evidence="1" type="ORF">K1T71_009892</name>
</gene>
<keyword evidence="2" id="KW-1185">Reference proteome</keyword>